<accession>A0A2C9KX57</accession>
<feature type="domain" description="C-type lectin" evidence="2">
    <location>
        <begin position="289"/>
        <end position="404"/>
    </location>
</feature>
<dbReference type="SMART" id="SM00034">
    <property type="entry name" value="CLECT"/>
    <property type="match status" value="2"/>
</dbReference>
<reference evidence="3" key="1">
    <citation type="submission" date="2020-05" db="UniProtKB">
        <authorList>
            <consortium name="EnsemblMetazoa"/>
        </authorList>
    </citation>
    <scope>IDENTIFICATION</scope>
    <source>
        <strain evidence="3">BB02</strain>
    </source>
</reference>
<dbReference type="Proteomes" id="UP000076420">
    <property type="component" value="Unassembled WGS sequence"/>
</dbReference>
<dbReference type="Pfam" id="PF00059">
    <property type="entry name" value="Lectin_C"/>
    <property type="match status" value="2"/>
</dbReference>
<dbReference type="VEuPathDB" id="VectorBase:BGLAX_037192"/>
<dbReference type="VEuPathDB" id="VectorBase:BGLB024573"/>
<dbReference type="InterPro" id="IPR001304">
    <property type="entry name" value="C-type_lectin-like"/>
</dbReference>
<evidence type="ECO:0000256" key="1">
    <source>
        <dbReference type="SAM" id="Phobius"/>
    </source>
</evidence>
<dbReference type="Gene3D" id="3.10.100.10">
    <property type="entry name" value="Mannose-Binding Protein A, subunit A"/>
    <property type="match status" value="2"/>
</dbReference>
<sequence length="857" mass="95082">MKFFNLSLNWQDAQSFCQSHLYDSVLAELTSDQELQAVDNLMLIVYKNSVWVGAYEITRIGQYVWWSDNATVLSPLWGANQPSNQDGQQTCVELINSTLNARSCALVQPFVCQIRIPDIIPEACLQESSDTIFIDGKCVKVFTNIFLTWSNAQNFCKQTFYNGTLVEPVNELEMRAVKALAKSLVYIEYMLVHHLWTKSVAAPLVERVLAAPLVERVDAAPLVERVNAAPLVERVLAPPLVERVLAAPLVERVDASPLDGKCWCTTSSGKAQLNVYVDRCFPWRDADYSDGQCLKMFNLTTNWTSAQATCSNIHNTSLVEMLNENDRLRLSAYSRRLGIDQFWVGAQDTYTNRTFYWVTTPSVTIAPNQWARSGPLTGQRCVAITASLLLDYVSCTSELYYICDTGWIGANNLNTKSLFRWAVSNRTTYTGFTFLNDNTGSSNYVLWRYTTGAGVVWEARTGQELNGFVCQTAPSALNSRFYVAVMPQLYNGSSLQGQLQVTSSNPDVMYIRFKVSYNKSSQNTTILPLAPRTAVNFLVDENVFLTTPEDFNFVSDHFICPSENPALNGLNQVSLNQMTLDSTLDELLPLQYIGREYFIIQTENLQTMSSIKCLAAYNWTSITIVSSVVKSVVLNSIGVTYETALNTSLVSYVYGNKTFGSYVLAQSSTASLCHPMGIAEINQSLTTQPLFQHQVYLQHLQAKKNSVCIKESSILTSDITTWFTSAPTSDVTTINTSTVTTYSTSDATLAGVTGDPINTSKKVLSECLCISSTAAATTPRTVEEGIEAANKIVTELKMNPKNVSSYRRTLTSALDQRRSSEAFGAAGVIIIAVVIAVFVISDVTYLWQFIHSFSHKG</sequence>
<dbReference type="OrthoDB" id="6110379at2759"/>
<feature type="domain" description="C-type lectin" evidence="2">
    <location>
        <begin position="1"/>
        <end position="113"/>
    </location>
</feature>
<dbReference type="PANTHER" id="PTHR45784">
    <property type="entry name" value="C-TYPE LECTIN DOMAIN FAMILY 20 MEMBER A-RELATED"/>
    <property type="match status" value="1"/>
</dbReference>
<dbReference type="PANTHER" id="PTHR45784:SF3">
    <property type="entry name" value="C-TYPE LECTIN DOMAIN FAMILY 4 MEMBER K-LIKE-RELATED"/>
    <property type="match status" value="1"/>
</dbReference>
<name>A0A2C9KX57_BIOGL</name>
<evidence type="ECO:0000313" key="4">
    <source>
        <dbReference type="Proteomes" id="UP000076420"/>
    </source>
</evidence>
<dbReference type="CDD" id="cd00037">
    <property type="entry name" value="CLECT"/>
    <property type="match status" value="3"/>
</dbReference>
<gene>
    <name evidence="3" type="primary">106055194</name>
</gene>
<dbReference type="KEGG" id="bgt:106055194"/>
<evidence type="ECO:0000259" key="2">
    <source>
        <dbReference type="PROSITE" id="PS50041"/>
    </source>
</evidence>
<keyword evidence="1" id="KW-1133">Transmembrane helix</keyword>
<dbReference type="VEuPathDB" id="VectorBase:BGLAX_048133"/>
<dbReference type="PROSITE" id="PS50041">
    <property type="entry name" value="C_TYPE_LECTIN_2"/>
    <property type="match status" value="2"/>
</dbReference>
<protein>
    <recommendedName>
        <fullName evidence="2">C-type lectin domain-containing protein</fullName>
    </recommendedName>
</protein>
<keyword evidence="1" id="KW-0812">Transmembrane</keyword>
<dbReference type="SUPFAM" id="SSF56436">
    <property type="entry name" value="C-type lectin-like"/>
    <property type="match status" value="4"/>
</dbReference>
<dbReference type="EnsemblMetazoa" id="BGLB024573-RA">
    <property type="protein sequence ID" value="BGLB024573-PA"/>
    <property type="gene ID" value="BGLB024573"/>
</dbReference>
<keyword evidence="1" id="KW-0472">Membrane</keyword>
<organism evidence="3 4">
    <name type="scientific">Biomphalaria glabrata</name>
    <name type="common">Bloodfluke planorb</name>
    <name type="synonym">Freshwater snail</name>
    <dbReference type="NCBI Taxonomy" id="6526"/>
    <lineage>
        <taxon>Eukaryota</taxon>
        <taxon>Metazoa</taxon>
        <taxon>Spiralia</taxon>
        <taxon>Lophotrochozoa</taxon>
        <taxon>Mollusca</taxon>
        <taxon>Gastropoda</taxon>
        <taxon>Heterobranchia</taxon>
        <taxon>Euthyneura</taxon>
        <taxon>Panpulmonata</taxon>
        <taxon>Hygrophila</taxon>
        <taxon>Lymnaeoidea</taxon>
        <taxon>Planorbidae</taxon>
        <taxon>Biomphalaria</taxon>
    </lineage>
</organism>
<proteinExistence type="predicted"/>
<dbReference type="InterPro" id="IPR016187">
    <property type="entry name" value="CTDL_fold"/>
</dbReference>
<dbReference type="AlphaFoldDB" id="A0A2C9KX57"/>
<dbReference type="VEuPathDB" id="VectorBase:BGLAX_052682"/>
<dbReference type="InterPro" id="IPR016186">
    <property type="entry name" value="C-type_lectin-like/link_sf"/>
</dbReference>
<feature type="transmembrane region" description="Helical" evidence="1">
    <location>
        <begin position="822"/>
        <end position="847"/>
    </location>
</feature>
<evidence type="ECO:0000313" key="3">
    <source>
        <dbReference type="EnsemblMetazoa" id="BGLB024573-PA"/>
    </source>
</evidence>